<evidence type="ECO:0008006" key="4">
    <source>
        <dbReference type="Google" id="ProtNLM"/>
    </source>
</evidence>
<evidence type="ECO:0000313" key="3">
    <source>
        <dbReference type="Proteomes" id="UP000054270"/>
    </source>
</evidence>
<evidence type="ECO:0000256" key="1">
    <source>
        <dbReference type="SAM" id="SignalP"/>
    </source>
</evidence>
<accession>A0A0D2P5C4</accession>
<reference evidence="3" key="1">
    <citation type="submission" date="2014-04" db="EMBL/GenBank/DDBJ databases">
        <title>Evolutionary Origins and Diversification of the Mycorrhizal Mutualists.</title>
        <authorList>
            <consortium name="DOE Joint Genome Institute"/>
            <consortium name="Mycorrhizal Genomics Consortium"/>
            <person name="Kohler A."/>
            <person name="Kuo A."/>
            <person name="Nagy L.G."/>
            <person name="Floudas D."/>
            <person name="Copeland A."/>
            <person name="Barry K.W."/>
            <person name="Cichocki N."/>
            <person name="Veneault-Fourrey C."/>
            <person name="LaButti K."/>
            <person name="Lindquist E.A."/>
            <person name="Lipzen A."/>
            <person name="Lundell T."/>
            <person name="Morin E."/>
            <person name="Murat C."/>
            <person name="Riley R."/>
            <person name="Ohm R."/>
            <person name="Sun H."/>
            <person name="Tunlid A."/>
            <person name="Henrissat B."/>
            <person name="Grigoriev I.V."/>
            <person name="Hibbett D.S."/>
            <person name="Martin F."/>
        </authorList>
    </citation>
    <scope>NUCLEOTIDE SEQUENCE [LARGE SCALE GENOMIC DNA]</scope>
    <source>
        <strain evidence="3">FD-334 SS-4</strain>
    </source>
</reference>
<feature type="signal peptide" evidence="1">
    <location>
        <begin position="1"/>
        <end position="25"/>
    </location>
</feature>
<dbReference type="EMBL" id="KN817540">
    <property type="protein sequence ID" value="KJA23866.1"/>
    <property type="molecule type" value="Genomic_DNA"/>
</dbReference>
<dbReference type="Proteomes" id="UP000054270">
    <property type="component" value="Unassembled WGS sequence"/>
</dbReference>
<evidence type="ECO:0000313" key="2">
    <source>
        <dbReference type="EMBL" id="KJA23866.1"/>
    </source>
</evidence>
<keyword evidence="1" id="KW-0732">Signal</keyword>
<organism evidence="2 3">
    <name type="scientific">Hypholoma sublateritium (strain FD-334 SS-4)</name>
    <dbReference type="NCBI Taxonomy" id="945553"/>
    <lineage>
        <taxon>Eukaryota</taxon>
        <taxon>Fungi</taxon>
        <taxon>Dikarya</taxon>
        <taxon>Basidiomycota</taxon>
        <taxon>Agaricomycotina</taxon>
        <taxon>Agaricomycetes</taxon>
        <taxon>Agaricomycetidae</taxon>
        <taxon>Agaricales</taxon>
        <taxon>Agaricineae</taxon>
        <taxon>Strophariaceae</taxon>
        <taxon>Hypholoma</taxon>
    </lineage>
</organism>
<protein>
    <recommendedName>
        <fullName evidence="4">Secreted protein</fullName>
    </recommendedName>
</protein>
<keyword evidence="3" id="KW-1185">Reference proteome</keyword>
<gene>
    <name evidence="2" type="ORF">HYPSUDRAFT_65980</name>
</gene>
<name>A0A0D2P5C4_HYPSF</name>
<dbReference type="AlphaFoldDB" id="A0A0D2P5C4"/>
<sequence length="170" mass="19810">MHRLALLSCWGTALDLFLVWKLCVPDFCYVSNGQESRYLWISKILVGFDLTPMWRTTGRNRENSPDAVETSLTQDGCLCMSIHTRIAFHTWRRKLTTTMTCIMNGTLRSNIIRLRTQDISRPRFLYTFYCQRTFLLIPGRVSDRELWGHHDSLSSSPPLFRVAFKRTLAS</sequence>
<feature type="chain" id="PRO_5002249117" description="Secreted protein" evidence="1">
    <location>
        <begin position="26"/>
        <end position="170"/>
    </location>
</feature>
<proteinExistence type="predicted"/>